<dbReference type="AlphaFoldDB" id="W9GEX2"/>
<name>W9GEX2_9MICO</name>
<reference evidence="1 2" key="1">
    <citation type="submission" date="2013-08" db="EMBL/GenBank/DDBJ databases">
        <title>Intrasporangium oryzae NRRL B-24470.</title>
        <authorList>
            <person name="Liu H."/>
            <person name="Wang G."/>
        </authorList>
    </citation>
    <scope>NUCLEOTIDE SEQUENCE [LARGE SCALE GENOMIC DNA]</scope>
    <source>
        <strain evidence="1 2">NRRL B-24470</strain>
    </source>
</reference>
<organism evidence="1 2">
    <name type="scientific">Intrasporangium oryzae NRRL B-24470</name>
    <dbReference type="NCBI Taxonomy" id="1386089"/>
    <lineage>
        <taxon>Bacteria</taxon>
        <taxon>Bacillati</taxon>
        <taxon>Actinomycetota</taxon>
        <taxon>Actinomycetes</taxon>
        <taxon>Micrococcales</taxon>
        <taxon>Intrasporangiaceae</taxon>
        <taxon>Intrasporangium</taxon>
    </lineage>
</organism>
<dbReference type="EMBL" id="AWSA01000003">
    <property type="protein sequence ID" value="EWT03378.1"/>
    <property type="molecule type" value="Genomic_DNA"/>
</dbReference>
<proteinExistence type="predicted"/>
<evidence type="ECO:0000313" key="1">
    <source>
        <dbReference type="EMBL" id="EWT03378.1"/>
    </source>
</evidence>
<dbReference type="Proteomes" id="UP000019489">
    <property type="component" value="Unassembled WGS sequence"/>
</dbReference>
<evidence type="ECO:0000313" key="2">
    <source>
        <dbReference type="Proteomes" id="UP000019489"/>
    </source>
</evidence>
<dbReference type="eggNOG" id="ENOG5031Y2A">
    <property type="taxonomic scope" value="Bacteria"/>
</dbReference>
<keyword evidence="2" id="KW-1185">Reference proteome</keyword>
<protein>
    <submittedName>
        <fullName evidence="1">Uncharacterized protein</fullName>
    </submittedName>
</protein>
<accession>W9GEX2</accession>
<sequence length="127" mass="13883">MRLSVAEAGKRYLEITRPYNVALEAFERGFNEGESVATLQGRARKVARAATAESAALREPAWPLKAEPLIISLAQTDRRAESAWLDVGRAGTRDAMLAAVRRLPTGAGTGAQIRRLLGLPKYDENTY</sequence>
<comment type="caution">
    <text evidence="1">The sequence shown here is derived from an EMBL/GenBank/DDBJ whole genome shotgun (WGS) entry which is preliminary data.</text>
</comment>
<gene>
    <name evidence="1" type="ORF">N865_19245</name>
</gene>